<dbReference type="InterPro" id="IPR036390">
    <property type="entry name" value="WH_DNA-bd_sf"/>
</dbReference>
<dbReference type="PANTHER" id="PTHR43537:SF44">
    <property type="entry name" value="GNTR FAMILY REGULATORY PROTEIN"/>
    <property type="match status" value="1"/>
</dbReference>
<dbReference type="InterPro" id="IPR000524">
    <property type="entry name" value="Tscrpt_reg_HTH_GntR"/>
</dbReference>
<dbReference type="SUPFAM" id="SSF48008">
    <property type="entry name" value="GntR ligand-binding domain-like"/>
    <property type="match status" value="1"/>
</dbReference>
<dbReference type="InterPro" id="IPR036388">
    <property type="entry name" value="WH-like_DNA-bd_sf"/>
</dbReference>
<reference evidence="6 7" key="1">
    <citation type="journal article" date="2017" name="BMC Genomics">
        <title>Comparative genomic and phylogenomic analyses of the Bifidobacteriaceae family.</title>
        <authorList>
            <person name="Lugli G.A."/>
            <person name="Milani C."/>
            <person name="Turroni F."/>
            <person name="Duranti S."/>
            <person name="Mancabelli L."/>
            <person name="Mangifesta M."/>
            <person name="Ferrario C."/>
            <person name="Modesto M."/>
            <person name="Mattarelli P."/>
            <person name="Jiri K."/>
            <person name="van Sinderen D."/>
            <person name="Ventura M."/>
        </authorList>
    </citation>
    <scope>NUCLEOTIDE SEQUENCE [LARGE SCALE GENOMIC DNA]</scope>
    <source>
        <strain evidence="6 7">LMG 28769</strain>
    </source>
</reference>
<evidence type="ECO:0000313" key="7">
    <source>
        <dbReference type="Proteomes" id="UP000216451"/>
    </source>
</evidence>
<dbReference type="GO" id="GO:0003677">
    <property type="term" value="F:DNA binding"/>
    <property type="evidence" value="ECO:0007669"/>
    <property type="project" value="UniProtKB-KW"/>
</dbReference>
<evidence type="ECO:0000256" key="4">
    <source>
        <dbReference type="SAM" id="MobiDB-lite"/>
    </source>
</evidence>
<protein>
    <submittedName>
        <fullName evidence="6">Transcriptional regulator</fullName>
    </submittedName>
</protein>
<sequence>MYSSVPLASDKSRESLRLGHLPRADPGRGRCADRPLNQKVGSRTGYRTRLVEIPEAVHGAIHEALAVQTWVSPTMPFLVGSLADMRKSRGMNTMINDGENGASRSMTGKTRSCINETAQLRTASASSPSDTTQNAGFSSALAATPEAASSVALSSSLKHISVARELALDIIEGRWESSQSFTLEDIQHRFDVSRTVAREVTRLLSDVGAIKVRRRKGINPQPTSMWAALNPVVIEWMLHSSKRSEELRALTELRLAVEPIAAAKAAEHAPVEIKSRMPVLAREMRKAGESGDLDDFHAMDIEFHSLLLKYSGNDLFAALSDIVATILRGRVEIGLYPQRPEPEALAAHEEVAEGIWRSDPSVAREGMRRIVDEVDEAISQSI</sequence>
<keyword evidence="1" id="KW-0805">Transcription regulation</keyword>
<dbReference type="Pfam" id="PF07729">
    <property type="entry name" value="FCD"/>
    <property type="match status" value="1"/>
</dbReference>
<dbReference type="Gene3D" id="1.10.10.10">
    <property type="entry name" value="Winged helix-like DNA-binding domain superfamily/Winged helix DNA-binding domain"/>
    <property type="match status" value="1"/>
</dbReference>
<dbReference type="Proteomes" id="UP000216451">
    <property type="component" value="Unassembled WGS sequence"/>
</dbReference>
<dbReference type="PANTHER" id="PTHR43537">
    <property type="entry name" value="TRANSCRIPTIONAL REGULATOR, GNTR FAMILY"/>
    <property type="match status" value="1"/>
</dbReference>
<keyword evidence="7" id="KW-1185">Reference proteome</keyword>
<dbReference type="SUPFAM" id="SSF46785">
    <property type="entry name" value="Winged helix' DNA-binding domain"/>
    <property type="match status" value="1"/>
</dbReference>
<dbReference type="EMBL" id="MWXA01000005">
    <property type="protein sequence ID" value="OZG67235.1"/>
    <property type="molecule type" value="Genomic_DNA"/>
</dbReference>
<feature type="region of interest" description="Disordered" evidence="4">
    <location>
        <begin position="1"/>
        <end position="39"/>
    </location>
</feature>
<feature type="compositionally biased region" description="Basic and acidic residues" evidence="4">
    <location>
        <begin position="10"/>
        <end position="33"/>
    </location>
</feature>
<comment type="caution">
    <text evidence="6">The sequence shown here is derived from an EMBL/GenBank/DDBJ whole genome shotgun (WGS) entry which is preliminary data.</text>
</comment>
<evidence type="ECO:0000313" key="6">
    <source>
        <dbReference type="EMBL" id="OZG67235.1"/>
    </source>
</evidence>
<evidence type="ECO:0000256" key="3">
    <source>
        <dbReference type="ARBA" id="ARBA00023163"/>
    </source>
</evidence>
<name>A0A261G7S8_9BIFI</name>
<evidence type="ECO:0000256" key="2">
    <source>
        <dbReference type="ARBA" id="ARBA00023125"/>
    </source>
</evidence>
<dbReference type="SMART" id="SM00895">
    <property type="entry name" value="FCD"/>
    <property type="match status" value="1"/>
</dbReference>
<dbReference type="Pfam" id="PF00392">
    <property type="entry name" value="GntR"/>
    <property type="match status" value="1"/>
</dbReference>
<keyword evidence="3" id="KW-0804">Transcription</keyword>
<organism evidence="6 7">
    <name type="scientific">Bifidobacterium aquikefiri</name>
    <dbReference type="NCBI Taxonomy" id="1653207"/>
    <lineage>
        <taxon>Bacteria</taxon>
        <taxon>Bacillati</taxon>
        <taxon>Actinomycetota</taxon>
        <taxon>Actinomycetes</taxon>
        <taxon>Bifidobacteriales</taxon>
        <taxon>Bifidobacteriaceae</taxon>
        <taxon>Bifidobacterium</taxon>
    </lineage>
</organism>
<dbReference type="InterPro" id="IPR011711">
    <property type="entry name" value="GntR_C"/>
</dbReference>
<feature type="domain" description="GntR C-terminal" evidence="5">
    <location>
        <begin position="249"/>
        <end position="373"/>
    </location>
</feature>
<dbReference type="AlphaFoldDB" id="A0A261G7S8"/>
<proteinExistence type="predicted"/>
<evidence type="ECO:0000259" key="5">
    <source>
        <dbReference type="SMART" id="SM00895"/>
    </source>
</evidence>
<dbReference type="InterPro" id="IPR008920">
    <property type="entry name" value="TF_FadR/GntR_C"/>
</dbReference>
<accession>A0A261G7S8</accession>
<keyword evidence="2" id="KW-0238">DNA-binding</keyword>
<dbReference type="Gene3D" id="1.20.120.530">
    <property type="entry name" value="GntR ligand-binding domain-like"/>
    <property type="match status" value="1"/>
</dbReference>
<dbReference type="GO" id="GO:0003700">
    <property type="term" value="F:DNA-binding transcription factor activity"/>
    <property type="evidence" value="ECO:0007669"/>
    <property type="project" value="InterPro"/>
</dbReference>
<evidence type="ECO:0000256" key="1">
    <source>
        <dbReference type="ARBA" id="ARBA00023015"/>
    </source>
</evidence>
<gene>
    <name evidence="6" type="ORF">BAQU_1308</name>
</gene>